<organism evidence="2">
    <name type="scientific">mine drainage metagenome</name>
    <dbReference type="NCBI Taxonomy" id="410659"/>
    <lineage>
        <taxon>unclassified sequences</taxon>
        <taxon>metagenomes</taxon>
        <taxon>ecological metagenomes</taxon>
    </lineage>
</organism>
<dbReference type="EMBL" id="MLJW01000102">
    <property type="protein sequence ID" value="OIQ99793.1"/>
    <property type="molecule type" value="Genomic_DNA"/>
</dbReference>
<dbReference type="InterPro" id="IPR025392">
    <property type="entry name" value="DUF4124"/>
</dbReference>
<dbReference type="CDD" id="cd02976">
    <property type="entry name" value="NrdH"/>
    <property type="match status" value="1"/>
</dbReference>
<comment type="caution">
    <text evidence="2">The sequence shown here is derived from an EMBL/GenBank/DDBJ whole genome shotgun (WGS) entry which is preliminary data.</text>
</comment>
<accession>A0A1J5RVJ4</accession>
<dbReference type="AlphaFoldDB" id="A0A1J5RVJ4"/>
<sequence length="169" mass="18476">MRSAFLLICLAMLTNAQAAELYRSIDKDGKVHYSDSPLIGSEDVAKLNLGNEPVPDENLPYETRVAMQNFPVTLYSFPDCGSVCADARDLLNKRGIPFTEKSLVKKEDIDAFHAASGNSLLPSATVGKTWLKGFLAEQWNSELDIAGYPKSLPSIYRLRPAASAVQPAQ</sequence>
<proteinExistence type="predicted"/>
<evidence type="ECO:0000259" key="1">
    <source>
        <dbReference type="Pfam" id="PF13511"/>
    </source>
</evidence>
<dbReference type="Gene3D" id="3.40.30.10">
    <property type="entry name" value="Glutaredoxin"/>
    <property type="match status" value="1"/>
</dbReference>
<evidence type="ECO:0000313" key="2">
    <source>
        <dbReference type="EMBL" id="OIQ99793.1"/>
    </source>
</evidence>
<dbReference type="Pfam" id="PF13511">
    <property type="entry name" value="DUF4124"/>
    <property type="match status" value="1"/>
</dbReference>
<reference evidence="2" key="1">
    <citation type="submission" date="2016-10" db="EMBL/GenBank/DDBJ databases">
        <title>Sequence of Gallionella enrichment culture.</title>
        <authorList>
            <person name="Poehlein A."/>
            <person name="Muehling M."/>
            <person name="Daniel R."/>
        </authorList>
    </citation>
    <scope>NUCLEOTIDE SEQUENCE</scope>
</reference>
<gene>
    <name evidence="2" type="ORF">GALL_181900</name>
</gene>
<dbReference type="SUPFAM" id="SSF52833">
    <property type="entry name" value="Thioredoxin-like"/>
    <property type="match status" value="1"/>
</dbReference>
<dbReference type="InterPro" id="IPR036249">
    <property type="entry name" value="Thioredoxin-like_sf"/>
</dbReference>
<protein>
    <recommendedName>
        <fullName evidence="1">DUF4124 domain-containing protein</fullName>
    </recommendedName>
</protein>
<name>A0A1J5RVJ4_9ZZZZ</name>
<feature type="domain" description="DUF4124" evidence="1">
    <location>
        <begin position="9"/>
        <end position="55"/>
    </location>
</feature>